<name>A0ABT1R6X5_9HYPH</name>
<dbReference type="RefSeq" id="WP_256117348.1">
    <property type="nucleotide sequence ID" value="NZ_WHSB02000004.1"/>
</dbReference>
<gene>
    <name evidence="1" type="ORF">GB927_012755</name>
</gene>
<proteinExistence type="predicted"/>
<dbReference type="Proteomes" id="UP000996601">
    <property type="component" value="Unassembled WGS sequence"/>
</dbReference>
<sequence length="80" mass="8780">MSRRVPKGAMGVVAGHGNRLRRVLRQHGGLQRDGQAYLLPALRTAVGDRAAILAIEAFMASVREILARGPHRRFRGGRLL</sequence>
<accession>A0ABT1R6X5</accession>
<evidence type="ECO:0000313" key="1">
    <source>
        <dbReference type="EMBL" id="MCQ4630915.1"/>
    </source>
</evidence>
<keyword evidence="2" id="KW-1185">Reference proteome</keyword>
<evidence type="ECO:0000313" key="2">
    <source>
        <dbReference type="Proteomes" id="UP000996601"/>
    </source>
</evidence>
<reference evidence="1" key="1">
    <citation type="submission" date="2021-07" db="EMBL/GenBank/DDBJ databases">
        <title>Shinella sp. nov., a novel member of the genus Shinella from water.</title>
        <authorList>
            <person name="Deng Y."/>
        </authorList>
    </citation>
    <scope>NUCLEOTIDE SEQUENCE</scope>
    <source>
        <strain evidence="1">CPCC 100929</strain>
    </source>
</reference>
<protein>
    <submittedName>
        <fullName evidence="1">Uncharacterized protein</fullName>
    </submittedName>
</protein>
<organism evidence="1 2">
    <name type="scientific">Shinella lacus</name>
    <dbReference type="NCBI Taxonomy" id="2654216"/>
    <lineage>
        <taxon>Bacteria</taxon>
        <taxon>Pseudomonadati</taxon>
        <taxon>Pseudomonadota</taxon>
        <taxon>Alphaproteobacteria</taxon>
        <taxon>Hyphomicrobiales</taxon>
        <taxon>Rhizobiaceae</taxon>
        <taxon>Shinella</taxon>
    </lineage>
</organism>
<dbReference type="EMBL" id="WHSB02000004">
    <property type="protein sequence ID" value="MCQ4630915.1"/>
    <property type="molecule type" value="Genomic_DNA"/>
</dbReference>
<comment type="caution">
    <text evidence="1">The sequence shown here is derived from an EMBL/GenBank/DDBJ whole genome shotgun (WGS) entry which is preliminary data.</text>
</comment>